<sequence>MAARYYTASKVRDKGRERYSVIFRHPIRLDPATGKPGRRVRRGLGTSDEAEAEELVTQLNMLLSDESYWSATARTNAEGRFDGRVVSAFFDGMTPAREKDSARLREKLLPLPSADDGYRRVLLLGTTGAGKTTVVRQFLGTDPESDRFPSTSTAKTTVADMEIVMGPGPFRAVVTFFPRDEIVDHLADCASKAALAALDGAGDGEIRRLLLDHENQRFRFSYVLGRRGHRPVALAVSSSSGDDFDEFDDEEPDEGAAQDFSAQPAGLVGIDLDATMALVDEAVVTLRDLVKEHEDYARTILDTNDREDERVVRELLDEELDKILRGDERFNAIVDFFLEEIEKRFYALPIGTIKRDQQAWPLTWTWETDERAEFLRGVNRFTSNYAPLFGHLLTPLVDGIRVAGPFAPLWLEGEVPRLVLIDGEGLGHTPKSAAAISTPVAKAIDEADAVLLVDNAAMPVQAAPASAVRSILTSGNADKLLFCFTHFDEVKGDNLRGLKDRRNHVLASVENLLSNFRIEFGVRSELMLRRRLDVAVFLADIDKPLDPDTQSGRLSISQFKKLLSGIEATTERPELGPARPVYDKANLVLAVAAAATSFHRRWNAVLGIQRQADVAKEHWTRIKALNRRFAEDTSDQYDSLRPASDLREFLKDEIYKTLQRPVEWTGDSPADDEALTVVINELSQAIARRLSAAIRDRLSVRPVREWQHAYYLSGSGSTFVRARHISNAIFARNVPIPGVTPSPDHNDFLHAVIAVVNDAAEEVGVELR</sequence>
<organism evidence="2 3">
    <name type="scientific">Sphaerisporangium siamense</name>
    <dbReference type="NCBI Taxonomy" id="795645"/>
    <lineage>
        <taxon>Bacteria</taxon>
        <taxon>Bacillati</taxon>
        <taxon>Actinomycetota</taxon>
        <taxon>Actinomycetes</taxon>
        <taxon>Streptosporangiales</taxon>
        <taxon>Streptosporangiaceae</taxon>
        <taxon>Sphaerisporangium</taxon>
    </lineage>
</organism>
<accession>A0A7W7D7Y4</accession>
<dbReference type="AlphaFoldDB" id="A0A7W7D7Y4"/>
<dbReference type="EMBL" id="JACHND010000001">
    <property type="protein sequence ID" value="MBB4701907.1"/>
    <property type="molecule type" value="Genomic_DNA"/>
</dbReference>
<keyword evidence="3" id="KW-1185">Reference proteome</keyword>
<dbReference type="RefSeq" id="WP_184881300.1">
    <property type="nucleotide sequence ID" value="NZ_BOOV01000007.1"/>
</dbReference>
<protein>
    <submittedName>
        <fullName evidence="2">Uncharacterized protein</fullName>
    </submittedName>
</protein>
<feature type="compositionally biased region" description="Acidic residues" evidence="1">
    <location>
        <begin position="242"/>
        <end position="256"/>
    </location>
</feature>
<gene>
    <name evidence="2" type="ORF">BJ982_003451</name>
</gene>
<reference evidence="2 3" key="1">
    <citation type="submission" date="2020-08" db="EMBL/GenBank/DDBJ databases">
        <title>Sequencing the genomes of 1000 actinobacteria strains.</title>
        <authorList>
            <person name="Klenk H.-P."/>
        </authorList>
    </citation>
    <scope>NUCLEOTIDE SEQUENCE [LARGE SCALE GENOMIC DNA]</scope>
    <source>
        <strain evidence="2 3">DSM 45784</strain>
    </source>
</reference>
<evidence type="ECO:0000256" key="1">
    <source>
        <dbReference type="SAM" id="MobiDB-lite"/>
    </source>
</evidence>
<name>A0A7W7D7Y4_9ACTN</name>
<evidence type="ECO:0000313" key="3">
    <source>
        <dbReference type="Proteomes" id="UP000542210"/>
    </source>
</evidence>
<dbReference type="SUPFAM" id="SSF52540">
    <property type="entry name" value="P-loop containing nucleoside triphosphate hydrolases"/>
    <property type="match status" value="1"/>
</dbReference>
<dbReference type="Proteomes" id="UP000542210">
    <property type="component" value="Unassembled WGS sequence"/>
</dbReference>
<evidence type="ECO:0000313" key="2">
    <source>
        <dbReference type="EMBL" id="MBB4701907.1"/>
    </source>
</evidence>
<feature type="region of interest" description="Disordered" evidence="1">
    <location>
        <begin position="236"/>
        <end position="259"/>
    </location>
</feature>
<proteinExistence type="predicted"/>
<dbReference type="InterPro" id="IPR027417">
    <property type="entry name" value="P-loop_NTPase"/>
</dbReference>
<comment type="caution">
    <text evidence="2">The sequence shown here is derived from an EMBL/GenBank/DDBJ whole genome shotgun (WGS) entry which is preliminary data.</text>
</comment>